<protein>
    <recommendedName>
        <fullName evidence="2">ABC-type transport auxiliary lipoprotein component domain-containing protein</fullName>
    </recommendedName>
</protein>
<feature type="chain" id="PRO_5022890733" description="ABC-type transport auxiliary lipoprotein component domain-containing protein" evidence="1">
    <location>
        <begin position="28"/>
        <end position="201"/>
    </location>
</feature>
<sequence>MTHRRPLLRALPATLGLLAALSAALLAAGCGTTPASRFYVLPAPPAAAPLPVPAGFPAIKLLPVRLPDYLTRPAMAIRRGDSEIHYLDTTRWAEALDDGVTRALGQALVAQLGDARVYRSGLGNGSAPADASALRVEVLRFDNAPDGTATLEARWQLGTHPWQHGRFSVPAGNGDRDGAVAALAATLAQLAAAIVAPPLRP</sequence>
<evidence type="ECO:0000313" key="4">
    <source>
        <dbReference type="Proteomes" id="UP000323671"/>
    </source>
</evidence>
<organism evidence="3 4">
    <name type="scientific">Oryzomicrobium terrae</name>
    <dbReference type="NCBI Taxonomy" id="1735038"/>
    <lineage>
        <taxon>Bacteria</taxon>
        <taxon>Pseudomonadati</taxon>
        <taxon>Pseudomonadota</taxon>
        <taxon>Betaproteobacteria</taxon>
        <taxon>Rhodocyclales</taxon>
        <taxon>Rhodocyclaceae</taxon>
        <taxon>Oryzomicrobium</taxon>
    </lineage>
</organism>
<evidence type="ECO:0000259" key="2">
    <source>
        <dbReference type="Pfam" id="PF03886"/>
    </source>
</evidence>
<dbReference type="Pfam" id="PF03886">
    <property type="entry name" value="ABC_trans_aux"/>
    <property type="match status" value="1"/>
</dbReference>
<gene>
    <name evidence="3" type="ORF">OTERR_02140</name>
</gene>
<dbReference type="SUPFAM" id="SSF159594">
    <property type="entry name" value="XCC0632-like"/>
    <property type="match status" value="1"/>
</dbReference>
<proteinExistence type="predicted"/>
<evidence type="ECO:0000256" key="1">
    <source>
        <dbReference type="SAM" id="SignalP"/>
    </source>
</evidence>
<dbReference type="RefSeq" id="WP_149424589.1">
    <property type="nucleotide sequence ID" value="NZ_CP022579.1"/>
</dbReference>
<evidence type="ECO:0000313" key="3">
    <source>
        <dbReference type="EMBL" id="QEL63690.1"/>
    </source>
</evidence>
<keyword evidence="4" id="KW-1185">Reference proteome</keyword>
<dbReference type="AlphaFoldDB" id="A0A5C1E4B1"/>
<feature type="domain" description="ABC-type transport auxiliary lipoprotein component" evidence="2">
    <location>
        <begin position="39"/>
        <end position="195"/>
    </location>
</feature>
<name>A0A5C1E4B1_9RHOO</name>
<reference evidence="3 4" key="1">
    <citation type="submission" date="2017-07" db="EMBL/GenBank/DDBJ databases">
        <title>Complete genome sequence of Oryzomicrobium terrae TPP412.</title>
        <authorList>
            <person name="Chiu L.-W."/>
            <person name="Lo K.-J."/>
            <person name="Tsai Y.-M."/>
            <person name="Lin S.-S."/>
            <person name="Kuo C.-H."/>
            <person name="Liu C.-T."/>
        </authorList>
    </citation>
    <scope>NUCLEOTIDE SEQUENCE [LARGE SCALE GENOMIC DNA]</scope>
    <source>
        <strain evidence="3 4">TPP412</strain>
    </source>
</reference>
<dbReference type="Gene3D" id="3.40.50.10610">
    <property type="entry name" value="ABC-type transport auxiliary lipoprotein component"/>
    <property type="match status" value="1"/>
</dbReference>
<dbReference type="EMBL" id="CP022579">
    <property type="protein sequence ID" value="QEL63690.1"/>
    <property type="molecule type" value="Genomic_DNA"/>
</dbReference>
<dbReference type="Proteomes" id="UP000323671">
    <property type="component" value="Chromosome"/>
</dbReference>
<dbReference type="PROSITE" id="PS51257">
    <property type="entry name" value="PROKAR_LIPOPROTEIN"/>
    <property type="match status" value="1"/>
</dbReference>
<accession>A0A5C1E4B1</accession>
<dbReference type="InterPro" id="IPR005586">
    <property type="entry name" value="ABC_trans_aux"/>
</dbReference>
<keyword evidence="1" id="KW-0732">Signal</keyword>
<dbReference type="KEGG" id="otr:OTERR_02140"/>
<feature type="signal peptide" evidence="1">
    <location>
        <begin position="1"/>
        <end position="27"/>
    </location>
</feature>